<evidence type="ECO:0000313" key="1">
    <source>
        <dbReference type="EMBL" id="TDD97709.1"/>
    </source>
</evidence>
<dbReference type="EMBL" id="SMKU01000002">
    <property type="protein sequence ID" value="TDD97709.1"/>
    <property type="molecule type" value="Genomic_DNA"/>
</dbReference>
<comment type="caution">
    <text evidence="1">The sequence shown here is derived from an EMBL/GenBank/DDBJ whole genome shotgun (WGS) entry which is preliminary data.</text>
</comment>
<keyword evidence="2" id="KW-1185">Reference proteome</keyword>
<organism evidence="1 2">
    <name type="scientific">Actinomadura rubrisoli</name>
    <dbReference type="NCBI Taxonomy" id="2530368"/>
    <lineage>
        <taxon>Bacteria</taxon>
        <taxon>Bacillati</taxon>
        <taxon>Actinomycetota</taxon>
        <taxon>Actinomycetes</taxon>
        <taxon>Streptosporangiales</taxon>
        <taxon>Thermomonosporaceae</taxon>
        <taxon>Actinomadura</taxon>
    </lineage>
</organism>
<sequence>MAAKHPSDAPRRGPDPAYHARIRAWWVEQGNRAFSGQATPAIEAAYLEAHPDGPGPNCR</sequence>
<evidence type="ECO:0000313" key="2">
    <source>
        <dbReference type="Proteomes" id="UP000294513"/>
    </source>
</evidence>
<protein>
    <submittedName>
        <fullName evidence="1">Uncharacterized protein</fullName>
    </submittedName>
</protein>
<accession>A0A4R5CFB6</accession>
<name>A0A4R5CFB6_9ACTN</name>
<reference evidence="1 2" key="1">
    <citation type="submission" date="2019-03" db="EMBL/GenBank/DDBJ databases">
        <title>Draft genome sequences of novel Actinobacteria.</title>
        <authorList>
            <person name="Sahin N."/>
            <person name="Ay H."/>
            <person name="Saygin H."/>
        </authorList>
    </citation>
    <scope>NUCLEOTIDE SEQUENCE [LARGE SCALE GENOMIC DNA]</scope>
    <source>
        <strain evidence="1 2">H3C3</strain>
    </source>
</reference>
<proteinExistence type="predicted"/>
<gene>
    <name evidence="1" type="ORF">E1298_01345</name>
</gene>
<dbReference type="Proteomes" id="UP000294513">
    <property type="component" value="Unassembled WGS sequence"/>
</dbReference>
<dbReference type="AlphaFoldDB" id="A0A4R5CFB6"/>